<dbReference type="EMBL" id="JAGRRH010000075">
    <property type="protein sequence ID" value="KAG7337722.1"/>
    <property type="molecule type" value="Genomic_DNA"/>
</dbReference>
<protein>
    <submittedName>
        <fullName evidence="1">Uncharacterized protein</fullName>
    </submittedName>
</protein>
<gene>
    <name evidence="1" type="ORF">IV203_020293</name>
</gene>
<reference evidence="1" key="2">
    <citation type="submission" date="2021-04" db="EMBL/GenBank/DDBJ databases">
        <authorList>
            <person name="Podell S."/>
        </authorList>
    </citation>
    <scope>NUCLEOTIDE SEQUENCE</scope>
    <source>
        <strain evidence="1">Hildebrandi</strain>
    </source>
</reference>
<comment type="caution">
    <text evidence="1">The sequence shown here is derived from an EMBL/GenBank/DDBJ whole genome shotgun (WGS) entry which is preliminary data.</text>
</comment>
<evidence type="ECO:0000313" key="2">
    <source>
        <dbReference type="Proteomes" id="UP000693970"/>
    </source>
</evidence>
<name>A0A9K3P863_9STRA</name>
<keyword evidence="2" id="KW-1185">Reference proteome</keyword>
<accession>A0A9K3P863</accession>
<proteinExistence type="predicted"/>
<dbReference type="Proteomes" id="UP000693970">
    <property type="component" value="Unassembled WGS sequence"/>
</dbReference>
<dbReference type="OrthoDB" id="48341at2759"/>
<reference evidence="1" key="1">
    <citation type="journal article" date="2021" name="Sci. Rep.">
        <title>Diploid genomic architecture of Nitzschia inconspicua, an elite biomass production diatom.</title>
        <authorList>
            <person name="Oliver A."/>
            <person name="Podell S."/>
            <person name="Pinowska A."/>
            <person name="Traller J.C."/>
            <person name="Smith S.R."/>
            <person name="McClure R."/>
            <person name="Beliaev A."/>
            <person name="Bohutskyi P."/>
            <person name="Hill E.A."/>
            <person name="Rabines A."/>
            <person name="Zheng H."/>
            <person name="Allen L.Z."/>
            <person name="Kuo A."/>
            <person name="Grigoriev I.V."/>
            <person name="Allen A.E."/>
            <person name="Hazlebeck D."/>
            <person name="Allen E.E."/>
        </authorList>
    </citation>
    <scope>NUCLEOTIDE SEQUENCE</scope>
    <source>
        <strain evidence="1">Hildebrandi</strain>
    </source>
</reference>
<evidence type="ECO:0000313" key="1">
    <source>
        <dbReference type="EMBL" id="KAG7337722.1"/>
    </source>
</evidence>
<sequence>MSRRIGQLIGHGISPIVESLDVNAIVSEFDFDEVIQRIDMDKLMDRINVNQLCDRVDWNAILERVDINRHLDRIDMDRLLDQVDVDRIIERSNLEEIISRATGGVFAEFVDLVRTRIAWIDQWGQRFCRLRCFSKIPICHLDQDVHKTIKQYGPSGWDYGHGNSAWPYNFGPVEEFVDRQVHSSTSFSWPPPLRFGPHLPNDCTCCNALQQIYILKPARNNEVRYITFAPKHALITRHVIQFGPTPPASATRAEERRSRMTQRRDEMTLRIRLSCKCYQRHASSILPRNNPLVILEQTDQSLAKQFLEWLSAQAMDAASGMKTTDSVESLVIQNILAVLVMLTSLQHQSTSQQGSTTSDSYYGSVPVTWAELVVDTVG</sequence>
<organism evidence="1 2">
    <name type="scientific">Nitzschia inconspicua</name>
    <dbReference type="NCBI Taxonomy" id="303405"/>
    <lineage>
        <taxon>Eukaryota</taxon>
        <taxon>Sar</taxon>
        <taxon>Stramenopiles</taxon>
        <taxon>Ochrophyta</taxon>
        <taxon>Bacillariophyta</taxon>
        <taxon>Bacillariophyceae</taxon>
        <taxon>Bacillariophycidae</taxon>
        <taxon>Bacillariales</taxon>
        <taxon>Bacillariaceae</taxon>
        <taxon>Nitzschia</taxon>
    </lineage>
</organism>
<dbReference type="AlphaFoldDB" id="A0A9K3P863"/>